<evidence type="ECO:0000259" key="4">
    <source>
        <dbReference type="PROSITE" id="PS50043"/>
    </source>
</evidence>
<dbReference type="PANTHER" id="PTHR44688:SF16">
    <property type="entry name" value="DNA-BINDING TRANSCRIPTIONAL ACTIVATOR DEVR_DOSR"/>
    <property type="match status" value="1"/>
</dbReference>
<protein>
    <submittedName>
        <fullName evidence="5">Regulatory LuxR family protein</fullName>
    </submittedName>
</protein>
<dbReference type="RefSeq" id="WP_113902908.1">
    <property type="nucleotide sequence ID" value="NZ_QNSB01000002.1"/>
</dbReference>
<keyword evidence="3" id="KW-0804">Transcription</keyword>
<organism evidence="5 6">
    <name type="scientific">Brevibacterium celere</name>
    <dbReference type="NCBI Taxonomy" id="225845"/>
    <lineage>
        <taxon>Bacteria</taxon>
        <taxon>Bacillati</taxon>
        <taxon>Actinomycetota</taxon>
        <taxon>Actinomycetes</taxon>
        <taxon>Micrococcales</taxon>
        <taxon>Brevibacteriaceae</taxon>
        <taxon>Brevibacterium</taxon>
    </lineage>
</organism>
<dbReference type="SMART" id="SM00421">
    <property type="entry name" value="HTH_LUXR"/>
    <property type="match status" value="1"/>
</dbReference>
<comment type="caution">
    <text evidence="5">The sequence shown here is derived from an EMBL/GenBank/DDBJ whole genome shotgun (WGS) entry which is preliminary data.</text>
</comment>
<evidence type="ECO:0000256" key="3">
    <source>
        <dbReference type="ARBA" id="ARBA00023163"/>
    </source>
</evidence>
<dbReference type="CDD" id="cd00009">
    <property type="entry name" value="AAA"/>
    <property type="match status" value="1"/>
</dbReference>
<dbReference type="InterPro" id="IPR036388">
    <property type="entry name" value="WH-like_DNA-bd_sf"/>
</dbReference>
<keyword evidence="2" id="KW-0238">DNA-binding</keyword>
<dbReference type="Gene3D" id="1.10.10.10">
    <property type="entry name" value="Winged helix-like DNA-binding domain superfamily/Winged helix DNA-binding domain"/>
    <property type="match status" value="1"/>
</dbReference>
<dbReference type="GO" id="GO:0003677">
    <property type="term" value="F:DNA binding"/>
    <property type="evidence" value="ECO:0007669"/>
    <property type="project" value="UniProtKB-KW"/>
</dbReference>
<dbReference type="InterPro" id="IPR000792">
    <property type="entry name" value="Tscrpt_reg_LuxR_C"/>
</dbReference>
<keyword evidence="6" id="KW-1185">Reference proteome</keyword>
<dbReference type="GO" id="GO:0006355">
    <property type="term" value="P:regulation of DNA-templated transcription"/>
    <property type="evidence" value="ECO:0007669"/>
    <property type="project" value="InterPro"/>
</dbReference>
<evidence type="ECO:0000256" key="1">
    <source>
        <dbReference type="ARBA" id="ARBA00023015"/>
    </source>
</evidence>
<dbReference type="CDD" id="cd06170">
    <property type="entry name" value="LuxR_C_like"/>
    <property type="match status" value="1"/>
</dbReference>
<accession>A0A366IMW8</accession>
<feature type="domain" description="HTH luxR-type" evidence="4">
    <location>
        <begin position="798"/>
        <end position="863"/>
    </location>
</feature>
<dbReference type="Gene3D" id="3.40.50.300">
    <property type="entry name" value="P-loop containing nucleotide triphosphate hydrolases"/>
    <property type="match status" value="1"/>
</dbReference>
<reference evidence="5 6" key="1">
    <citation type="submission" date="2018-06" db="EMBL/GenBank/DDBJ databases">
        <title>Freshwater and sediment microbial communities from various areas in North America, analyzing microbe dynamics in response to fracking.</title>
        <authorList>
            <person name="Lamendella R."/>
        </authorList>
    </citation>
    <scope>NUCLEOTIDE SEQUENCE [LARGE SCALE GENOMIC DNA]</scope>
    <source>
        <strain evidence="5 6">3b_TX</strain>
    </source>
</reference>
<dbReference type="PROSITE" id="PS50043">
    <property type="entry name" value="HTH_LUXR_2"/>
    <property type="match status" value="1"/>
</dbReference>
<dbReference type="InterPro" id="IPR027417">
    <property type="entry name" value="P-loop_NTPase"/>
</dbReference>
<name>A0A366IMW8_9MICO</name>
<dbReference type="AlphaFoldDB" id="A0A366IMW8"/>
<dbReference type="PRINTS" id="PR00038">
    <property type="entry name" value="HTHLUXR"/>
</dbReference>
<keyword evidence="1" id="KW-0805">Transcription regulation</keyword>
<dbReference type="Pfam" id="PF13191">
    <property type="entry name" value="AAA_16"/>
    <property type="match status" value="1"/>
</dbReference>
<dbReference type="InterPro" id="IPR041664">
    <property type="entry name" value="AAA_16"/>
</dbReference>
<evidence type="ECO:0000313" key="5">
    <source>
        <dbReference type="EMBL" id="RBP73505.1"/>
    </source>
</evidence>
<evidence type="ECO:0000256" key="2">
    <source>
        <dbReference type="ARBA" id="ARBA00023125"/>
    </source>
</evidence>
<dbReference type="Proteomes" id="UP000253509">
    <property type="component" value="Unassembled WGS sequence"/>
</dbReference>
<sequence length="878" mass="97298">MTDNGHEDRVLGLPEELHALVGRAEEVRAVESALSSPLASGIVIEGEIGIGKTLLAREIHRRRGARDLWVCGDRVHSRVPFGAFGLLVDLDGDSSTLLSRIVTALTEAEPEPVVFVDDAQHLDEDSVRVLSQLAIDRAIRLVVIVRRSTVGERTPFVDLVDEQVLEHIVLEVLEPAPFRALMEDFLGGIAAQGAVDIVRFHSGGNPGKMLELLRYTRRKNRFLHRQGVWLLDGLDVDYDDRARDFTRVDLTQYSEEEKEALELVVLAGEIDVELMLSAGLGRAADALVAVGELRIEERGSRVYVAMENHASETIRHTVPLGRSRQKYELVANHQDSPSEYARILRAEWALGCGARLDEQSLIDAARIAYRHGEWHRALRLLAEIPTDRMAAHELFDLARLYCDSGKPPLGLDVLAQCVEKACCPGVVVESLVIWMNLDPGFNSPAISIEDFYRALERLRTAEDAPPVSTCTGGDIDVDTAWTLFPRVAALFSDPPGDQERLLEEIFDTSLPETFRVLAALRHASDRLNAGRGGEAFEALSFTRSTYRSLGTGMLLLKMMQVRILVQEGRLDEAKARLRALPTHDIAYLAARSGPSDLLWAQVHLFEGRLPEAARALRAGVEALGYWHQNPLLAVALGTIEHISMIRGEIDAADDYHARAEQLPRTGLFLEQERARILGLVARAMRTADPRYENELREMLAAAEHDGAHGVAALITLLLFRHFDAVDPERMCRLAPLGTDYEFRLLRKLGPALRDRDGDALLDFVTAFGASMPDLAAKCRAMAKGFHSGGRGEARPSEWLRTADQLTNRERQISSLIVSGKSNAEIAEELGVALRTVEGHTYRLYRKLGITRRHEVAEAVARLEAQVDGGPRPATDRVE</sequence>
<evidence type="ECO:0000313" key="6">
    <source>
        <dbReference type="Proteomes" id="UP000253509"/>
    </source>
</evidence>
<dbReference type="InterPro" id="IPR016032">
    <property type="entry name" value="Sig_transdc_resp-reg_C-effctor"/>
</dbReference>
<proteinExistence type="predicted"/>
<gene>
    <name evidence="5" type="ORF">DFO65_10233</name>
</gene>
<dbReference type="EMBL" id="QNSB01000002">
    <property type="protein sequence ID" value="RBP73505.1"/>
    <property type="molecule type" value="Genomic_DNA"/>
</dbReference>
<dbReference type="SUPFAM" id="SSF52540">
    <property type="entry name" value="P-loop containing nucleoside triphosphate hydrolases"/>
    <property type="match status" value="1"/>
</dbReference>
<dbReference type="SUPFAM" id="SSF46894">
    <property type="entry name" value="C-terminal effector domain of the bipartite response regulators"/>
    <property type="match status" value="1"/>
</dbReference>
<dbReference type="Pfam" id="PF00196">
    <property type="entry name" value="GerE"/>
    <property type="match status" value="1"/>
</dbReference>
<dbReference type="PROSITE" id="PS00622">
    <property type="entry name" value="HTH_LUXR_1"/>
    <property type="match status" value="1"/>
</dbReference>
<dbReference type="PANTHER" id="PTHR44688">
    <property type="entry name" value="DNA-BINDING TRANSCRIPTIONAL ACTIVATOR DEVR_DOSR"/>
    <property type="match status" value="1"/>
</dbReference>